<proteinExistence type="predicted"/>
<feature type="region of interest" description="Disordered" evidence="1">
    <location>
        <begin position="583"/>
        <end position="617"/>
    </location>
</feature>
<dbReference type="Proteomes" id="UP000007015">
    <property type="component" value="Chromosome 8"/>
</dbReference>
<feature type="region of interest" description="Disordered" evidence="1">
    <location>
        <begin position="414"/>
        <end position="459"/>
    </location>
</feature>
<evidence type="ECO:0000256" key="1">
    <source>
        <dbReference type="SAM" id="MobiDB-lite"/>
    </source>
</evidence>
<protein>
    <recommendedName>
        <fullName evidence="2">DUF4216 domain-containing protein</fullName>
    </recommendedName>
</protein>
<name>B8BBX6_ORYSI</name>
<keyword evidence="4" id="KW-1185">Reference proteome</keyword>
<feature type="compositionally biased region" description="Polar residues" evidence="1">
    <location>
        <begin position="162"/>
        <end position="172"/>
    </location>
</feature>
<dbReference type="AlphaFoldDB" id="B8BBX6"/>
<gene>
    <name evidence="3" type="ORF">OsI_28261</name>
</gene>
<feature type="compositionally biased region" description="Polar residues" evidence="1">
    <location>
        <begin position="281"/>
        <end position="290"/>
    </location>
</feature>
<dbReference type="STRING" id="39946.B8BBX6"/>
<dbReference type="PANTHER" id="PTHR48258">
    <property type="entry name" value="DUF4218 DOMAIN-CONTAINING PROTEIN-RELATED"/>
    <property type="match status" value="1"/>
</dbReference>
<evidence type="ECO:0000313" key="3">
    <source>
        <dbReference type="EMBL" id="EEC83106.1"/>
    </source>
</evidence>
<accession>B8BBX6</accession>
<dbReference type="InterPro" id="IPR025312">
    <property type="entry name" value="DUF4216"/>
</dbReference>
<dbReference type="HOGENOM" id="CLU_443056_0_0_1"/>
<dbReference type="PANTHER" id="PTHR48258:SF15">
    <property type="entry name" value="OS02G0543900 PROTEIN"/>
    <property type="match status" value="1"/>
</dbReference>
<dbReference type="EMBL" id="CM000133">
    <property type="protein sequence ID" value="EEC83106.1"/>
    <property type="molecule type" value="Genomic_DNA"/>
</dbReference>
<feature type="region of interest" description="Disordered" evidence="1">
    <location>
        <begin position="281"/>
        <end position="312"/>
    </location>
</feature>
<evidence type="ECO:0000259" key="2">
    <source>
        <dbReference type="Pfam" id="PF13952"/>
    </source>
</evidence>
<feature type="compositionally biased region" description="Basic and acidic residues" evidence="1">
    <location>
        <begin position="596"/>
        <end position="617"/>
    </location>
</feature>
<reference evidence="3 4" key="1">
    <citation type="journal article" date="2005" name="PLoS Biol.">
        <title>The genomes of Oryza sativa: a history of duplications.</title>
        <authorList>
            <person name="Yu J."/>
            <person name="Wang J."/>
            <person name="Lin W."/>
            <person name="Li S."/>
            <person name="Li H."/>
            <person name="Zhou J."/>
            <person name="Ni P."/>
            <person name="Dong W."/>
            <person name="Hu S."/>
            <person name="Zeng C."/>
            <person name="Zhang J."/>
            <person name="Zhang Y."/>
            <person name="Li R."/>
            <person name="Xu Z."/>
            <person name="Li S."/>
            <person name="Li X."/>
            <person name="Zheng H."/>
            <person name="Cong L."/>
            <person name="Lin L."/>
            <person name="Yin J."/>
            <person name="Geng J."/>
            <person name="Li G."/>
            <person name="Shi J."/>
            <person name="Liu J."/>
            <person name="Lv H."/>
            <person name="Li J."/>
            <person name="Wang J."/>
            <person name="Deng Y."/>
            <person name="Ran L."/>
            <person name="Shi X."/>
            <person name="Wang X."/>
            <person name="Wu Q."/>
            <person name="Li C."/>
            <person name="Ren X."/>
            <person name="Wang J."/>
            <person name="Wang X."/>
            <person name="Li D."/>
            <person name="Liu D."/>
            <person name="Zhang X."/>
            <person name="Ji Z."/>
            <person name="Zhao W."/>
            <person name="Sun Y."/>
            <person name="Zhang Z."/>
            <person name="Bao J."/>
            <person name="Han Y."/>
            <person name="Dong L."/>
            <person name="Ji J."/>
            <person name="Chen P."/>
            <person name="Wu S."/>
            <person name="Liu J."/>
            <person name="Xiao Y."/>
            <person name="Bu D."/>
            <person name="Tan J."/>
            <person name="Yang L."/>
            <person name="Ye C."/>
            <person name="Zhang J."/>
            <person name="Xu J."/>
            <person name="Zhou Y."/>
            <person name="Yu Y."/>
            <person name="Zhang B."/>
            <person name="Zhuang S."/>
            <person name="Wei H."/>
            <person name="Liu B."/>
            <person name="Lei M."/>
            <person name="Yu H."/>
            <person name="Li Y."/>
            <person name="Xu H."/>
            <person name="Wei S."/>
            <person name="He X."/>
            <person name="Fang L."/>
            <person name="Zhang Z."/>
            <person name="Zhang Y."/>
            <person name="Huang X."/>
            <person name="Su Z."/>
            <person name="Tong W."/>
            <person name="Li J."/>
            <person name="Tong Z."/>
            <person name="Li S."/>
            <person name="Ye J."/>
            <person name="Wang L."/>
            <person name="Fang L."/>
            <person name="Lei T."/>
            <person name="Chen C."/>
            <person name="Chen H."/>
            <person name="Xu Z."/>
            <person name="Li H."/>
            <person name="Huang H."/>
            <person name="Zhang F."/>
            <person name="Xu H."/>
            <person name="Li N."/>
            <person name="Zhao C."/>
            <person name="Li S."/>
            <person name="Dong L."/>
            <person name="Huang Y."/>
            <person name="Li L."/>
            <person name="Xi Y."/>
            <person name="Qi Q."/>
            <person name="Li W."/>
            <person name="Zhang B."/>
            <person name="Hu W."/>
            <person name="Zhang Y."/>
            <person name="Tian X."/>
            <person name="Jiao Y."/>
            <person name="Liang X."/>
            <person name="Jin J."/>
            <person name="Gao L."/>
            <person name="Zheng W."/>
            <person name="Hao B."/>
            <person name="Liu S."/>
            <person name="Wang W."/>
            <person name="Yuan L."/>
            <person name="Cao M."/>
            <person name="McDermott J."/>
            <person name="Samudrala R."/>
            <person name="Wang J."/>
            <person name="Wong G.K."/>
            <person name="Yang H."/>
        </authorList>
    </citation>
    <scope>NUCLEOTIDE SEQUENCE [LARGE SCALE GENOMIC DNA]</scope>
    <source>
        <strain evidence="4">cv. 93-11</strain>
    </source>
</reference>
<organism evidence="3 4">
    <name type="scientific">Oryza sativa subsp. indica</name>
    <name type="common">Rice</name>
    <dbReference type="NCBI Taxonomy" id="39946"/>
    <lineage>
        <taxon>Eukaryota</taxon>
        <taxon>Viridiplantae</taxon>
        <taxon>Streptophyta</taxon>
        <taxon>Embryophyta</taxon>
        <taxon>Tracheophyta</taxon>
        <taxon>Spermatophyta</taxon>
        <taxon>Magnoliopsida</taxon>
        <taxon>Liliopsida</taxon>
        <taxon>Poales</taxon>
        <taxon>Poaceae</taxon>
        <taxon>BOP clade</taxon>
        <taxon>Oryzoideae</taxon>
        <taxon>Oryzeae</taxon>
        <taxon>Oryzinae</taxon>
        <taxon>Oryza</taxon>
        <taxon>Oryza sativa</taxon>
    </lineage>
</organism>
<feature type="domain" description="DUF4216" evidence="2">
    <location>
        <begin position="15"/>
        <end position="92"/>
    </location>
</feature>
<feature type="compositionally biased region" description="Basic and acidic residues" evidence="1">
    <location>
        <begin position="299"/>
        <end position="312"/>
    </location>
</feature>
<feature type="region of interest" description="Disordered" evidence="1">
    <location>
        <begin position="159"/>
        <end position="178"/>
    </location>
</feature>
<evidence type="ECO:0000313" key="4">
    <source>
        <dbReference type="Proteomes" id="UP000007015"/>
    </source>
</evidence>
<feature type="region of interest" description="Disordered" evidence="1">
    <location>
        <begin position="528"/>
        <end position="559"/>
    </location>
</feature>
<sequence>MVENKTYYGAITEILELDYKHKGNIALFKCEWVDNRVQDKWIKVDKLGTTNVNLKHLFNTGSKLSDEPFILASQAVQVYYVEDPSDNGWSAVIETKPRDFYDMAKVQTESSDHERKRMARERGNENTTYLNEYERGRAERIKKNNIALQAIIQKRRELAKSSEGNLGSASTHQETRKRKINKEGNQGVVQVHTMKMKNLLLIQIIYSCTIAKEMMSLQKMEGLQPSRNPSIQGKRMANGGGNENTTYVNEYERLRAERIKKNNIALQAVIEKKKELANLSEENLGSASTHQETRKRKKALEDAVEEHPEWTEKSITEGDLMSRVCGPERNGFVRSVGKGPTPRDLEMPGKEKYRSTKVQMAIEGQKQAQLEKEALIEHFERRQTQSDRKIESLSEKVERLTELLLADSRDGRQVHVNPQVLSNSATNEDEQESANGEAQPSDEENNSYGMIPPRPAAPSPQEHMVITSVIFLFSLLFHTILVHHYNETLTCCRLEKKLSYTRLLDPHDTPVAKGTLLSANRMTVIKEQQKSLAQPEGSRVRVSGGRELGGLDSEPMTDAARDPLCHRATEKLPIHRCAGCRGGEGGARSRVSRHWRAIDPPDLARRWPPPDEERRSL</sequence>
<dbReference type="Gramene" id="BGIOSGA028205-TA">
    <property type="protein sequence ID" value="BGIOSGA028205-PA"/>
    <property type="gene ID" value="BGIOSGA028205"/>
</dbReference>
<dbReference type="Pfam" id="PF13952">
    <property type="entry name" value="DUF4216"/>
    <property type="match status" value="1"/>
</dbReference>